<feature type="transmembrane region" description="Helical" evidence="2">
    <location>
        <begin position="443"/>
        <end position="476"/>
    </location>
</feature>
<feature type="region of interest" description="Disordered" evidence="1">
    <location>
        <begin position="608"/>
        <end position="796"/>
    </location>
</feature>
<dbReference type="Proteomes" id="UP001189429">
    <property type="component" value="Unassembled WGS sequence"/>
</dbReference>
<evidence type="ECO:0000313" key="3">
    <source>
        <dbReference type="EMBL" id="CAK0904439.1"/>
    </source>
</evidence>
<accession>A0ABN9XWF7</accession>
<feature type="transmembrane region" description="Helical" evidence="2">
    <location>
        <begin position="375"/>
        <end position="403"/>
    </location>
</feature>
<reference evidence="3" key="1">
    <citation type="submission" date="2023-10" db="EMBL/GenBank/DDBJ databases">
        <authorList>
            <person name="Chen Y."/>
            <person name="Shah S."/>
            <person name="Dougan E. K."/>
            <person name="Thang M."/>
            <person name="Chan C."/>
        </authorList>
    </citation>
    <scope>NUCLEOTIDE SEQUENCE [LARGE SCALE GENOMIC DNA]</scope>
</reference>
<feature type="transmembrane region" description="Helical" evidence="2">
    <location>
        <begin position="135"/>
        <end position="156"/>
    </location>
</feature>
<evidence type="ECO:0000313" key="4">
    <source>
        <dbReference type="Proteomes" id="UP001189429"/>
    </source>
</evidence>
<feature type="transmembrane region" description="Helical" evidence="2">
    <location>
        <begin position="97"/>
        <end position="123"/>
    </location>
</feature>
<dbReference type="EMBL" id="CAUYUJ010021396">
    <property type="protein sequence ID" value="CAK0904439.1"/>
    <property type="molecule type" value="Genomic_DNA"/>
</dbReference>
<feature type="transmembrane region" description="Helical" evidence="2">
    <location>
        <begin position="335"/>
        <end position="368"/>
    </location>
</feature>
<dbReference type="InterPro" id="IPR036259">
    <property type="entry name" value="MFS_trans_sf"/>
</dbReference>
<gene>
    <name evidence="3" type="ORF">PCOR1329_LOCUS80453</name>
</gene>
<keyword evidence="2" id="KW-1133">Transmembrane helix</keyword>
<name>A0ABN9XWF7_9DINO</name>
<feature type="compositionally biased region" description="Basic residues" evidence="1">
    <location>
        <begin position="752"/>
        <end position="768"/>
    </location>
</feature>
<proteinExistence type="predicted"/>
<feature type="transmembrane region" description="Helical" evidence="2">
    <location>
        <begin position="530"/>
        <end position="547"/>
    </location>
</feature>
<organism evidence="3 4">
    <name type="scientific">Prorocentrum cordatum</name>
    <dbReference type="NCBI Taxonomy" id="2364126"/>
    <lineage>
        <taxon>Eukaryota</taxon>
        <taxon>Sar</taxon>
        <taxon>Alveolata</taxon>
        <taxon>Dinophyceae</taxon>
        <taxon>Prorocentrales</taxon>
        <taxon>Prorocentraceae</taxon>
        <taxon>Prorocentrum</taxon>
    </lineage>
</organism>
<feature type="transmembrane region" description="Helical" evidence="2">
    <location>
        <begin position="553"/>
        <end position="579"/>
    </location>
</feature>
<dbReference type="SUPFAM" id="SSF103473">
    <property type="entry name" value="MFS general substrate transporter"/>
    <property type="match status" value="1"/>
</dbReference>
<feature type="transmembrane region" description="Helical" evidence="2">
    <location>
        <begin position="496"/>
        <end position="523"/>
    </location>
</feature>
<feature type="compositionally biased region" description="Basic and acidic residues" evidence="1">
    <location>
        <begin position="636"/>
        <end position="645"/>
    </location>
</feature>
<comment type="caution">
    <text evidence="3">The sequence shown here is derived from an EMBL/GenBank/DDBJ whole genome shotgun (WGS) entry which is preliminary data.</text>
</comment>
<protein>
    <submittedName>
        <fullName evidence="3">Uncharacterized protein</fullName>
    </submittedName>
</protein>
<keyword evidence="2" id="KW-0812">Transmembrane</keyword>
<evidence type="ECO:0000256" key="2">
    <source>
        <dbReference type="SAM" id="Phobius"/>
    </source>
</evidence>
<keyword evidence="4" id="KW-1185">Reference proteome</keyword>
<feature type="compositionally biased region" description="Low complexity" evidence="1">
    <location>
        <begin position="769"/>
        <end position="796"/>
    </location>
</feature>
<feature type="transmembrane region" description="Helical" evidence="2">
    <location>
        <begin position="303"/>
        <end position="329"/>
    </location>
</feature>
<sequence>MATTPSSTPPLKQDCWGPFLETLLGEPTSLGAALTDFVNYEFGQGHKNWRGEKLLAGIIFHSPRYGKNGYDKLPRTLRALKGWRRASPSRSRRPLTVGMWVAIVVEIARLGFLMAALLTLIMVEGCLRPGEMLGLTPAFFLPPAPGGVATCVLLLVPQEGNLRSKTGESDDSIPLDSRRCGWMEAIYQGRHAGTSADRAENLRTQEQVVKRGRWQALRSVRRCEKAGRVNQAWRELDVEDQDHVRFCMRMIEGIFRRGGVAPTPPYFRRGAEPDPKRARHNIPCALENPQTTRLWANLSLNSVVVAVVALLLLSAIVVLVLALVVVFVACLLVRVPVVAVVAVVAVVVVAVVCLLVRVIVVAVVVAVVVRVLVRVAVVALAAAAVVCLLVVDAVVVVVIAAVVRSLARVAAETVVAVAAFGMVWVLVEVAVVDDVRIVRAAVVRLLAVVAAVVCLPVRVAVVAAVVVVAVVLSSLAELLVLLESLAMLIMVVLRMLVVLAVIVLMSVLEVRAVLVLIVLYVVVLRSSLRSVLDVVVLSVMVLAVVLLRSALDVVVLVILAVLVLLVVVLLVSKLVVVLLRAGSERLAFAGVSLVNRRAQQVNSASLMNSRLPHEQARSAAATADDTGTEIALEDGSPARRIDSRRSGRGSGSTACPSTRGAPQDVVLVLANPSSVPTSTSPTCTESSRPSSPGSRSERPWGVQEVYHRHWSTGSSSAEDSESMANATSDLRPQPEPDDDQQPEPRGVNNNKTVRRRELRVAARRRRAVQRQAQAQDSAAAAPLDGPDGAPSGAEGSAGDGFAAAAADAACPGEGSAGKAAAGRASSSACTESGQGPGKAPSRQCRFQQQRLLRVGAAGGAQRRRPAAGSARVVLVVVVAPFSEVPRHVAPRVEEILLLFTLGIDLKRACGIIL</sequence>
<evidence type="ECO:0000256" key="1">
    <source>
        <dbReference type="SAM" id="MobiDB-lite"/>
    </source>
</evidence>
<keyword evidence="2" id="KW-0472">Membrane</keyword>
<feature type="transmembrane region" description="Helical" evidence="2">
    <location>
        <begin position="409"/>
        <end position="431"/>
    </location>
</feature>
<feature type="compositionally biased region" description="Low complexity" evidence="1">
    <location>
        <begin position="672"/>
        <end position="694"/>
    </location>
</feature>